<keyword evidence="3" id="KW-0833">Ubl conjugation pathway</keyword>
<evidence type="ECO:0000256" key="2">
    <source>
        <dbReference type="ARBA" id="ARBA00012483"/>
    </source>
</evidence>
<gene>
    <name evidence="6" type="ORF">ZEAMMB73_Zm00001d045056</name>
</gene>
<feature type="compositionally biased region" description="Low complexity" evidence="5">
    <location>
        <begin position="438"/>
        <end position="464"/>
    </location>
</feature>
<dbReference type="Gene3D" id="3.30.200.20">
    <property type="entry name" value="Phosphorylase Kinase, domain 1"/>
    <property type="match status" value="1"/>
</dbReference>
<feature type="region of interest" description="Disordered" evidence="5">
    <location>
        <begin position="526"/>
        <end position="604"/>
    </location>
</feature>
<sequence>MKDLFVPFRCFCTRKDINCKDVVLDEHDVAKSIIEFSAQAAVEKLVLGATTRGGFVRFKADIPTTISKGAPDFCSVYIVNKGKVSSQRNSTRAAPRVSPLRSQIQSSQIAATLKPEPPQSHRWSSSSRGHEHGETPRVDNFRSPFARGGPANTRKSYADLSHMSMPDSADISFVSSTGRRSVDHHPAIPPRMSNGSVDSYDHSFEMSRTPSKWGGDSFGGMDHTTFSQSSSSSFCSLGMQDDVEAEMKRLRLELKQTMDMYSTACKEALTAKQKAMELQRWKMEEEQKTQDSRITEDSAMAMIEREKARAKAAMEAAEASQRIAEMEVQKRISAEKKLLKEAEERKNRGGSGMSHEARYRRYSIEEIEQATDNFNDARKVGEGGYGPVYKGFLDHTQVRVHGQRQPGRLPVPALRRRRRARHPVAAPVPHLRRDRDGAAVPAPDQARAAGAPGPQAGEHPAGPQLREQDQRRRAGAARAAVRRRHRDAVPDDVHRGDLLLHRPGVPADGHARRQVRRLLLRRHAAADHHGEAAHGAVAPRRTRPGARRAAGHAGPRRARLAPGGGAVPRRDGAPVLRAAPQGPAGPRRRRAPGAQPAARARRGQHAVLRRHHQGWRRRRRHAQLVAVPQQHLTVTRRDDDRFPVPKISVQLKSGRFAHAAEKVERLTGMKWTFISSIGDGVVVMSCAGA</sequence>
<proteinExistence type="predicted"/>
<feature type="compositionally biased region" description="Basic and acidic residues" evidence="5">
    <location>
        <begin position="128"/>
        <end position="140"/>
    </location>
</feature>
<evidence type="ECO:0000256" key="1">
    <source>
        <dbReference type="ARBA" id="ARBA00000900"/>
    </source>
</evidence>
<dbReference type="EC" id="2.3.2.27" evidence="2"/>
<reference evidence="6" key="1">
    <citation type="submission" date="2015-12" db="EMBL/GenBank/DDBJ databases">
        <title>Update maize B73 reference genome by single molecule sequencing technologies.</title>
        <authorList>
            <consortium name="Maize Genome Sequencing Project"/>
            <person name="Ware D."/>
        </authorList>
    </citation>
    <scope>NUCLEOTIDE SEQUENCE</scope>
    <source>
        <tissue evidence="6">Seedling</tissue>
    </source>
</reference>
<name>A0A1D6NT94_MAIZE</name>
<feature type="compositionally biased region" description="Basic residues" evidence="5">
    <location>
        <begin position="540"/>
        <end position="559"/>
    </location>
</feature>
<dbReference type="EMBL" id="CM000785">
    <property type="protein sequence ID" value="AQL01442.1"/>
    <property type="molecule type" value="Genomic_DNA"/>
</dbReference>
<feature type="compositionally biased region" description="Basic and acidic residues" evidence="5">
    <location>
        <begin position="487"/>
        <end position="500"/>
    </location>
</feature>
<feature type="coiled-coil region" evidence="4">
    <location>
        <begin position="300"/>
        <end position="345"/>
    </location>
</feature>
<evidence type="ECO:0000256" key="5">
    <source>
        <dbReference type="SAM" id="MobiDB-lite"/>
    </source>
</evidence>
<protein>
    <recommendedName>
        <fullName evidence="2">RING-type E3 ubiquitin transferase</fullName>
        <ecNumber evidence="2">2.3.2.27</ecNumber>
    </recommendedName>
</protein>
<evidence type="ECO:0000313" key="6">
    <source>
        <dbReference type="EMBL" id="AQL01442.1"/>
    </source>
</evidence>
<dbReference type="InterPro" id="IPR011009">
    <property type="entry name" value="Kinase-like_dom_sf"/>
</dbReference>
<feature type="compositionally biased region" description="Polar residues" evidence="5">
    <location>
        <begin position="100"/>
        <end position="110"/>
    </location>
</feature>
<dbReference type="AlphaFoldDB" id="A0A1D6NT94"/>
<dbReference type="SUPFAM" id="SSF56112">
    <property type="entry name" value="Protein kinase-like (PK-like)"/>
    <property type="match status" value="1"/>
</dbReference>
<feature type="region of interest" description="Disordered" evidence="5">
    <location>
        <begin position="85"/>
        <end position="151"/>
    </location>
</feature>
<dbReference type="InterPro" id="IPR051348">
    <property type="entry name" value="U-box_ubiquitin_ligases"/>
</dbReference>
<keyword evidence="6" id="KW-0418">Kinase</keyword>
<dbReference type="GO" id="GO:0016301">
    <property type="term" value="F:kinase activity"/>
    <property type="evidence" value="ECO:0007669"/>
    <property type="project" value="UniProtKB-KW"/>
</dbReference>
<organism evidence="6">
    <name type="scientific">Zea mays</name>
    <name type="common">Maize</name>
    <dbReference type="NCBI Taxonomy" id="4577"/>
    <lineage>
        <taxon>Eukaryota</taxon>
        <taxon>Viridiplantae</taxon>
        <taxon>Streptophyta</taxon>
        <taxon>Embryophyta</taxon>
        <taxon>Tracheophyta</taxon>
        <taxon>Spermatophyta</taxon>
        <taxon>Magnoliopsida</taxon>
        <taxon>Liliopsida</taxon>
        <taxon>Poales</taxon>
        <taxon>Poaceae</taxon>
        <taxon>PACMAD clade</taxon>
        <taxon>Panicoideae</taxon>
        <taxon>Andropogonodae</taxon>
        <taxon>Andropogoneae</taxon>
        <taxon>Tripsacinae</taxon>
        <taxon>Zea</taxon>
    </lineage>
</organism>
<dbReference type="GO" id="GO:0061630">
    <property type="term" value="F:ubiquitin protein ligase activity"/>
    <property type="evidence" value="ECO:0007669"/>
    <property type="project" value="UniProtKB-EC"/>
</dbReference>
<evidence type="ECO:0000256" key="3">
    <source>
        <dbReference type="ARBA" id="ARBA00022786"/>
    </source>
</evidence>
<evidence type="ECO:0000256" key="4">
    <source>
        <dbReference type="SAM" id="Coils"/>
    </source>
</evidence>
<feature type="region of interest" description="Disordered" evidence="5">
    <location>
        <begin position="398"/>
        <end position="511"/>
    </location>
</feature>
<accession>A0A1D6NT94</accession>
<keyword evidence="4" id="KW-0175">Coiled coil</keyword>
<dbReference type="PANTHER" id="PTHR45647:SF83">
    <property type="entry name" value="SERINE THREONINE KINASE"/>
    <property type="match status" value="1"/>
</dbReference>
<dbReference type="ExpressionAtlas" id="A0A1D6NT94">
    <property type="expression patterns" value="baseline and differential"/>
</dbReference>
<comment type="catalytic activity">
    <reaction evidence="1">
        <text>S-ubiquitinyl-[E2 ubiquitin-conjugating enzyme]-L-cysteine + [acceptor protein]-L-lysine = [E2 ubiquitin-conjugating enzyme]-L-cysteine + N(6)-ubiquitinyl-[acceptor protein]-L-lysine.</text>
        <dbReference type="EC" id="2.3.2.27"/>
    </reaction>
</comment>
<dbReference type="PANTHER" id="PTHR45647">
    <property type="entry name" value="OS02G0152300 PROTEIN"/>
    <property type="match status" value="1"/>
</dbReference>
<keyword evidence="6" id="KW-0808">Transferase</keyword>